<dbReference type="STRING" id="7897.ENSLACP00000003975"/>
<accession>H3A2V4</accession>
<protein>
    <submittedName>
        <fullName evidence="8">Scavenger receptor class B member 2</fullName>
    </submittedName>
</protein>
<dbReference type="HOGENOM" id="CLU_019853_5_0_1"/>
<dbReference type="GO" id="GO:0016020">
    <property type="term" value="C:membrane"/>
    <property type="evidence" value="ECO:0007669"/>
    <property type="project" value="UniProtKB-SubCell"/>
</dbReference>
<evidence type="ECO:0000256" key="7">
    <source>
        <dbReference type="SAM" id="Phobius"/>
    </source>
</evidence>
<reference evidence="8" key="2">
    <citation type="submission" date="2025-08" db="UniProtKB">
        <authorList>
            <consortium name="Ensembl"/>
        </authorList>
    </citation>
    <scope>IDENTIFICATION</scope>
</reference>
<comment type="similarity">
    <text evidence="2">Belongs to the CD36 family.</text>
</comment>
<dbReference type="GO" id="GO:0006898">
    <property type="term" value="P:receptor-mediated endocytosis"/>
    <property type="evidence" value="ECO:0007669"/>
    <property type="project" value="TreeGrafter"/>
</dbReference>
<evidence type="ECO:0000313" key="8">
    <source>
        <dbReference type="Ensembl" id="ENSLACP00000003975.1"/>
    </source>
</evidence>
<proteinExistence type="inferred from homology"/>
<evidence type="ECO:0000256" key="4">
    <source>
        <dbReference type="ARBA" id="ARBA00022989"/>
    </source>
</evidence>
<feature type="transmembrane region" description="Helical" evidence="7">
    <location>
        <begin position="21"/>
        <end position="37"/>
    </location>
</feature>
<dbReference type="AlphaFoldDB" id="H3A2V4"/>
<evidence type="ECO:0000256" key="3">
    <source>
        <dbReference type="ARBA" id="ARBA00022692"/>
    </source>
</evidence>
<keyword evidence="4 7" id="KW-1133">Transmembrane helix</keyword>
<dbReference type="Bgee" id="ENSLACG00000003540">
    <property type="expression patterns" value="Expressed in muscle tissue and 6 other cell types or tissues"/>
</dbReference>
<evidence type="ECO:0000256" key="1">
    <source>
        <dbReference type="ARBA" id="ARBA00004370"/>
    </source>
</evidence>
<dbReference type="EMBL" id="AFYH01251017">
    <property type="status" value="NOT_ANNOTATED_CDS"/>
    <property type="molecule type" value="Genomic_DNA"/>
</dbReference>
<evidence type="ECO:0000313" key="9">
    <source>
        <dbReference type="Proteomes" id="UP000008672"/>
    </source>
</evidence>
<dbReference type="PRINTS" id="PR01611">
    <property type="entry name" value="LIMPII"/>
</dbReference>
<dbReference type="GO" id="GO:0005764">
    <property type="term" value="C:lysosome"/>
    <property type="evidence" value="ECO:0007669"/>
    <property type="project" value="InterPro"/>
</dbReference>
<comment type="subcellular location">
    <subcellularLocation>
        <location evidence="1">Membrane</location>
    </subcellularLocation>
</comment>
<evidence type="ECO:0000256" key="6">
    <source>
        <dbReference type="ARBA" id="ARBA00023180"/>
    </source>
</evidence>
<keyword evidence="5 7" id="KW-0472">Membrane</keyword>
<keyword evidence="6" id="KW-0325">Glycoprotein</keyword>
<dbReference type="eggNOG" id="KOG3776">
    <property type="taxonomic scope" value="Eukaryota"/>
</dbReference>
<dbReference type="EMBL" id="AFYH01251016">
    <property type="status" value="NOT_ANNOTATED_CDS"/>
    <property type="molecule type" value="Genomic_DNA"/>
</dbReference>
<dbReference type="InParanoid" id="H3A2V4"/>
<gene>
    <name evidence="8" type="primary">SCARB2</name>
</gene>
<dbReference type="PRINTS" id="PR01609">
    <property type="entry name" value="CD36FAMILY"/>
</dbReference>
<dbReference type="EMBL" id="AFYH01251015">
    <property type="status" value="NOT_ANNOTATED_CDS"/>
    <property type="molecule type" value="Genomic_DNA"/>
</dbReference>
<keyword evidence="9" id="KW-1185">Reference proteome</keyword>
<dbReference type="FunCoup" id="H3A2V4">
    <property type="interactions" value="875"/>
</dbReference>
<organism evidence="8 9">
    <name type="scientific">Latimeria chalumnae</name>
    <name type="common">Coelacanth</name>
    <dbReference type="NCBI Taxonomy" id="7897"/>
    <lineage>
        <taxon>Eukaryota</taxon>
        <taxon>Metazoa</taxon>
        <taxon>Chordata</taxon>
        <taxon>Craniata</taxon>
        <taxon>Vertebrata</taxon>
        <taxon>Euteleostomi</taxon>
        <taxon>Coelacanthiformes</taxon>
        <taxon>Coelacanthidae</taxon>
        <taxon>Latimeria</taxon>
    </lineage>
</organism>
<dbReference type="OMA" id="DVFGMRP"/>
<dbReference type="GeneTree" id="ENSGT00940000153372"/>
<dbReference type="Proteomes" id="UP000008672">
    <property type="component" value="Unassembled WGS sequence"/>
</dbReference>
<dbReference type="PANTHER" id="PTHR11923">
    <property type="entry name" value="SCAVENGER RECEPTOR CLASS B TYPE-1 SR-B1"/>
    <property type="match status" value="1"/>
</dbReference>
<dbReference type="PANTHER" id="PTHR11923:SF51">
    <property type="entry name" value="LYSOSOME MEMBRANE PROTEIN 2"/>
    <property type="match status" value="1"/>
</dbReference>
<dbReference type="InterPro" id="IPR002159">
    <property type="entry name" value="CD36_fam"/>
</dbReference>
<dbReference type="Pfam" id="PF01130">
    <property type="entry name" value="CD36"/>
    <property type="match status" value="1"/>
</dbReference>
<reference evidence="9" key="1">
    <citation type="submission" date="2011-08" db="EMBL/GenBank/DDBJ databases">
        <title>The draft genome of Latimeria chalumnae.</title>
        <authorList>
            <person name="Di Palma F."/>
            <person name="Alfoldi J."/>
            <person name="Johnson J."/>
            <person name="Berlin A."/>
            <person name="Gnerre S."/>
            <person name="Jaffe D."/>
            <person name="MacCallum I."/>
            <person name="Young S."/>
            <person name="Walker B.J."/>
            <person name="Lander E."/>
            <person name="Lindblad-Toh K."/>
        </authorList>
    </citation>
    <scope>NUCLEOTIDE SEQUENCE [LARGE SCALE GENOMIC DNA]</scope>
    <source>
        <strain evidence="9">Wild caught</strain>
    </source>
</reference>
<dbReference type="EMBL" id="AFYH01251014">
    <property type="status" value="NOT_ANNOTATED_CDS"/>
    <property type="molecule type" value="Genomic_DNA"/>
</dbReference>
<name>H3A2V4_LATCH</name>
<dbReference type="GO" id="GO:0006622">
    <property type="term" value="P:protein targeting to lysosome"/>
    <property type="evidence" value="ECO:0007669"/>
    <property type="project" value="TreeGrafter"/>
</dbReference>
<evidence type="ECO:0000256" key="2">
    <source>
        <dbReference type="ARBA" id="ARBA00010532"/>
    </source>
</evidence>
<dbReference type="InterPro" id="IPR005429">
    <property type="entry name" value="LimpII"/>
</dbReference>
<dbReference type="Ensembl" id="ENSLACT00000004011.1">
    <property type="protein sequence ID" value="ENSLACP00000003975.1"/>
    <property type="gene ID" value="ENSLACG00000003540.1"/>
</dbReference>
<keyword evidence="3 7" id="KW-0812">Transmembrane</keyword>
<reference evidence="8" key="3">
    <citation type="submission" date="2025-09" db="UniProtKB">
        <authorList>
            <consortium name="Ensembl"/>
        </authorList>
    </citation>
    <scope>IDENTIFICATION</scope>
</reference>
<sequence>MDTLCSFAYNMLCIILHKQSLKLYVLGFFFFFFSFLQETVLKNGTQAFETWRDPPSPIYMQFYFFNLTNPKEVLAGETPFVEEKGPYTYREYRSKEDVRFLDNDTKVSSVTPKSYVFVPEMSVGDPALDLIRTVNIPVVTVMEMSKNSVFKSAIKVLITTTGETLFMTHTVNELLWGYRDTLLSLIHPFVKTIDEYFGLFYKMNGTDDGDYVILSGEQKYQDLARIVEWNGNKSLHWWTTDMCNMINGTDAASFHPLITKDESIPFFSSDLCRSLYATFDSNIDVKGISAFRFVPPPDVFANATLNPANDGFCVPAGNCLGSGVLNVSVCKQAGAPIIMSSPHFYQADPKYKDAISGMNPNKENHQTFLDINPVS</sequence>
<evidence type="ECO:0000256" key="5">
    <source>
        <dbReference type="ARBA" id="ARBA00023136"/>
    </source>
</evidence>
<dbReference type="GO" id="GO:0005044">
    <property type="term" value="F:scavenger receptor activity"/>
    <property type="evidence" value="ECO:0007669"/>
    <property type="project" value="InterPro"/>
</dbReference>
<dbReference type="EMBL" id="AFYH01251013">
    <property type="status" value="NOT_ANNOTATED_CDS"/>
    <property type="molecule type" value="Genomic_DNA"/>
</dbReference>